<evidence type="ECO:0000313" key="15">
    <source>
        <dbReference type="Proteomes" id="UP001652623"/>
    </source>
</evidence>
<dbReference type="InterPro" id="IPR055414">
    <property type="entry name" value="LRR_R13L4/SHOC2-like"/>
</dbReference>
<evidence type="ECO:0000256" key="3">
    <source>
        <dbReference type="ARBA" id="ARBA00022475"/>
    </source>
</evidence>
<proteinExistence type="inferred from homology"/>
<name>A0ABM3ZS15_ZIZJJ</name>
<comment type="subcellular location">
    <subcellularLocation>
        <location evidence="1">Cell membrane</location>
        <topology evidence="1">Single-pass type I membrane protein</topology>
    </subcellularLocation>
</comment>
<dbReference type="InterPro" id="IPR003591">
    <property type="entry name" value="Leu-rich_rpt_typical-subtyp"/>
</dbReference>
<dbReference type="InterPro" id="IPR001611">
    <property type="entry name" value="Leu-rich_rpt"/>
</dbReference>
<evidence type="ECO:0000256" key="5">
    <source>
        <dbReference type="ARBA" id="ARBA00022692"/>
    </source>
</evidence>
<evidence type="ECO:0000256" key="11">
    <source>
        <dbReference type="ARBA" id="ARBA00023180"/>
    </source>
</evidence>
<dbReference type="SMART" id="SM00369">
    <property type="entry name" value="LRR_TYP"/>
    <property type="match status" value="7"/>
</dbReference>
<reference evidence="16" key="1">
    <citation type="submission" date="2025-08" db="UniProtKB">
        <authorList>
            <consortium name="RefSeq"/>
        </authorList>
    </citation>
    <scope>IDENTIFICATION</scope>
    <source>
        <tissue evidence="16">Seedling</tissue>
    </source>
</reference>
<evidence type="ECO:0000256" key="6">
    <source>
        <dbReference type="ARBA" id="ARBA00022729"/>
    </source>
</evidence>
<organism evidence="15 16">
    <name type="scientific">Ziziphus jujuba</name>
    <name type="common">Chinese jujube</name>
    <name type="synonym">Ziziphus sativa</name>
    <dbReference type="NCBI Taxonomy" id="326968"/>
    <lineage>
        <taxon>Eukaryota</taxon>
        <taxon>Viridiplantae</taxon>
        <taxon>Streptophyta</taxon>
        <taxon>Embryophyta</taxon>
        <taxon>Tracheophyta</taxon>
        <taxon>Spermatophyta</taxon>
        <taxon>Magnoliopsida</taxon>
        <taxon>eudicotyledons</taxon>
        <taxon>Gunneridae</taxon>
        <taxon>Pentapetalae</taxon>
        <taxon>rosids</taxon>
        <taxon>fabids</taxon>
        <taxon>Rosales</taxon>
        <taxon>Rhamnaceae</taxon>
        <taxon>Paliureae</taxon>
        <taxon>Ziziphus</taxon>
    </lineage>
</organism>
<dbReference type="Pfam" id="PF23598">
    <property type="entry name" value="LRR_14"/>
    <property type="match status" value="1"/>
</dbReference>
<evidence type="ECO:0000256" key="9">
    <source>
        <dbReference type="ARBA" id="ARBA00023136"/>
    </source>
</evidence>
<keyword evidence="10" id="KW-0675">Receptor</keyword>
<evidence type="ECO:0000256" key="2">
    <source>
        <dbReference type="ARBA" id="ARBA00009592"/>
    </source>
</evidence>
<keyword evidence="4" id="KW-0433">Leucine-rich repeat</keyword>
<dbReference type="Pfam" id="PF08263">
    <property type="entry name" value="LRRNT_2"/>
    <property type="match status" value="1"/>
</dbReference>
<dbReference type="InterPro" id="IPR032675">
    <property type="entry name" value="LRR_dom_sf"/>
</dbReference>
<keyword evidence="3" id="KW-1003">Cell membrane</keyword>
<keyword evidence="15" id="KW-1185">Reference proteome</keyword>
<keyword evidence="5 12" id="KW-0812">Transmembrane</keyword>
<dbReference type="Pfam" id="PF00560">
    <property type="entry name" value="LRR_1"/>
    <property type="match status" value="12"/>
</dbReference>
<evidence type="ECO:0000259" key="13">
    <source>
        <dbReference type="Pfam" id="PF08263"/>
    </source>
</evidence>
<dbReference type="Proteomes" id="UP001652623">
    <property type="component" value="Chromosome 9"/>
</dbReference>
<evidence type="ECO:0000256" key="8">
    <source>
        <dbReference type="ARBA" id="ARBA00022989"/>
    </source>
</evidence>
<protein>
    <submittedName>
        <fullName evidence="16">Receptor-like protein EIX2</fullName>
    </submittedName>
</protein>
<evidence type="ECO:0000259" key="14">
    <source>
        <dbReference type="Pfam" id="PF23598"/>
    </source>
</evidence>
<evidence type="ECO:0000313" key="16">
    <source>
        <dbReference type="RefSeq" id="XP_060667262.1"/>
    </source>
</evidence>
<sequence>MNGGDVEAAGCHDDERKALLEFKHGVMDLSGRLSSWVGQDCCKWKGVSCHNRTGRVVHLKLRNPCPNCEWCCKGHELHILGGDKISPLLVLKDLNYLDLSWNAFFETEIPAFLGSLRKLRYLNLSNSGLDGPIPHNFGNLSRLTYLDLSTLQDAHQDPLVIMGDRHDVEWLSRLSFLKYINLGGLGFPYRAVTQTLNNLPSLEELHLPECGLSSADLNLSFVNFTSLRVLDLSGNNLNSTLPHWVFNLKNLVHLDLSGSNLSGQFPDGIVDSLEHLDLSDNGIGGPLSSNLGKLCNLRTLKLSHNAISGEITDFVNKLSACSNYSLETLDLRFNAFMGNLPETLGYIKSLKVLQLQNNSFQGKIPESIGNLSSLEQVSLRNNRISFIPESLGQLCKLVVLDISNNPWEGVITEAHLVNLSSLEEFSIGNESHNISMVFSISSNWIPPFNLRQLDIQSCQSGPKFPTWLQNQNQLNILELKNASISDTIPDWFFQLDLQLDTLDLAHNNISGRLPNKLRFFADSTINLGSNQFDGPLTLFSSNISTLLLNNNMLSGSIPSDIGKAMPMLTHLDFSWNSLNGGIPLSIGNLTQLEFFIISDNHLSGQVPDVWKDVMGLRALDVSNNMLSGTIPKSISFHLMLNLLLLSNNNFSGELPSSLQYCSFLVSLDLGDNKFSGKLPPWIGENMGHLMNLRLTANFFSGNIPPEFCGLSMLHILDISRNNLSGHIPHCLGNLNEMKSGRIDVEEFLASLTNGSLKTVTKGREMEYSYSKLYLVDSIDLSDNNLSGEIPAELTSLIGLQTLNLSANRLTGKIPSSIGKIPTANQFLTFDDPSIYQGNVGLCGKPLDNDCLGSSQFGTPRGEKEEKDGDLGDKTEKVGFYISIALGFIVGFWGVFGSLIINKSWRYTYFGFVQRMCNLCERILLNRIRA</sequence>
<keyword evidence="9 12" id="KW-0472">Membrane</keyword>
<keyword evidence="11" id="KW-0325">Glycoprotein</keyword>
<feature type="domain" description="Disease resistance R13L4/SHOC-2-like LRR" evidence="14">
    <location>
        <begin position="283"/>
        <end position="478"/>
    </location>
</feature>
<evidence type="ECO:0000256" key="12">
    <source>
        <dbReference type="SAM" id="Phobius"/>
    </source>
</evidence>
<accession>A0ABM3ZS15</accession>
<keyword evidence="8 12" id="KW-1133">Transmembrane helix</keyword>
<comment type="similarity">
    <text evidence="2">Belongs to the RLP family.</text>
</comment>
<dbReference type="SUPFAM" id="SSF52058">
    <property type="entry name" value="L domain-like"/>
    <property type="match status" value="3"/>
</dbReference>
<feature type="domain" description="Leucine-rich repeat-containing N-terminal plant-type" evidence="13">
    <location>
        <begin position="12"/>
        <end position="49"/>
    </location>
</feature>
<dbReference type="RefSeq" id="XP_060667262.1">
    <property type="nucleotide sequence ID" value="XM_060811279.1"/>
</dbReference>
<dbReference type="GeneID" id="112492911"/>
<dbReference type="InterPro" id="IPR046956">
    <property type="entry name" value="RLP23-like"/>
</dbReference>
<dbReference type="PANTHER" id="PTHR48063">
    <property type="entry name" value="LRR RECEPTOR-LIKE KINASE"/>
    <property type="match status" value="1"/>
</dbReference>
<feature type="transmembrane region" description="Helical" evidence="12">
    <location>
        <begin position="877"/>
        <end position="900"/>
    </location>
</feature>
<dbReference type="Gene3D" id="3.80.10.10">
    <property type="entry name" value="Ribonuclease Inhibitor"/>
    <property type="match status" value="3"/>
</dbReference>
<keyword evidence="7" id="KW-0677">Repeat</keyword>
<gene>
    <name evidence="16" type="primary">LOC112492911</name>
</gene>
<evidence type="ECO:0000256" key="4">
    <source>
        <dbReference type="ARBA" id="ARBA00022614"/>
    </source>
</evidence>
<evidence type="ECO:0000256" key="10">
    <source>
        <dbReference type="ARBA" id="ARBA00023170"/>
    </source>
</evidence>
<evidence type="ECO:0000256" key="1">
    <source>
        <dbReference type="ARBA" id="ARBA00004251"/>
    </source>
</evidence>
<dbReference type="PANTHER" id="PTHR48063:SF81">
    <property type="entry name" value="LEUCINE-RICH REPEAT-CONTAINING N-TERMINAL PLANT-TYPE DOMAIN-CONTAINING PROTEIN"/>
    <property type="match status" value="1"/>
</dbReference>
<dbReference type="InterPro" id="IPR013210">
    <property type="entry name" value="LRR_N_plant-typ"/>
</dbReference>
<keyword evidence="6" id="KW-0732">Signal</keyword>
<evidence type="ECO:0000256" key="7">
    <source>
        <dbReference type="ARBA" id="ARBA00022737"/>
    </source>
</evidence>